<dbReference type="EMBL" id="NBIV01000054">
    <property type="protein sequence ID" value="PXF45717.1"/>
    <property type="molecule type" value="Genomic_DNA"/>
</dbReference>
<evidence type="ECO:0000256" key="2">
    <source>
        <dbReference type="ARBA" id="ARBA00022980"/>
    </source>
</evidence>
<dbReference type="InterPro" id="IPR005484">
    <property type="entry name" value="Ribosomal_uL18_bac/plant/anim"/>
</dbReference>
<organism evidence="4 5">
    <name type="scientific">Gracilariopsis chorda</name>
    <dbReference type="NCBI Taxonomy" id="448386"/>
    <lineage>
        <taxon>Eukaryota</taxon>
        <taxon>Rhodophyta</taxon>
        <taxon>Florideophyceae</taxon>
        <taxon>Rhodymeniophycidae</taxon>
        <taxon>Gracilariales</taxon>
        <taxon>Gracilariaceae</taxon>
        <taxon>Gracilariopsis</taxon>
    </lineage>
</organism>
<dbReference type="OrthoDB" id="1295at2759"/>
<evidence type="ECO:0000256" key="1">
    <source>
        <dbReference type="ARBA" id="ARBA00007116"/>
    </source>
</evidence>
<dbReference type="CDD" id="cd00432">
    <property type="entry name" value="Ribosomal_L18_L5e"/>
    <property type="match status" value="1"/>
</dbReference>
<dbReference type="GO" id="GO:0005737">
    <property type="term" value="C:cytoplasm"/>
    <property type="evidence" value="ECO:0007669"/>
    <property type="project" value="UniProtKB-ARBA"/>
</dbReference>
<reference evidence="4 5" key="1">
    <citation type="journal article" date="2018" name="Mol. Biol. Evol.">
        <title>Analysis of the draft genome of the red seaweed Gracilariopsis chorda provides insights into genome size evolution in Rhodophyta.</title>
        <authorList>
            <person name="Lee J."/>
            <person name="Yang E.C."/>
            <person name="Graf L."/>
            <person name="Yang J.H."/>
            <person name="Qiu H."/>
            <person name="Zel Zion U."/>
            <person name="Chan C.X."/>
            <person name="Stephens T.G."/>
            <person name="Weber A.P.M."/>
            <person name="Boo G.H."/>
            <person name="Boo S.M."/>
            <person name="Kim K.M."/>
            <person name="Shin Y."/>
            <person name="Jung M."/>
            <person name="Lee S.J."/>
            <person name="Yim H.S."/>
            <person name="Lee J.H."/>
            <person name="Bhattacharya D."/>
            <person name="Yoon H.S."/>
        </authorList>
    </citation>
    <scope>NUCLEOTIDE SEQUENCE [LARGE SCALE GENOMIC DNA]</scope>
    <source>
        <strain evidence="4 5">SKKU-2015</strain>
        <tissue evidence="4">Whole body</tissue>
    </source>
</reference>
<dbReference type="Gene3D" id="3.30.420.100">
    <property type="match status" value="1"/>
</dbReference>
<evidence type="ECO:0000313" key="5">
    <source>
        <dbReference type="Proteomes" id="UP000247409"/>
    </source>
</evidence>
<dbReference type="STRING" id="448386.A0A2V3IVI1"/>
<dbReference type="GO" id="GO:0008097">
    <property type="term" value="F:5S rRNA binding"/>
    <property type="evidence" value="ECO:0007669"/>
    <property type="project" value="TreeGrafter"/>
</dbReference>
<evidence type="ECO:0000256" key="3">
    <source>
        <dbReference type="ARBA" id="ARBA00023274"/>
    </source>
</evidence>
<dbReference type="GO" id="GO:0003735">
    <property type="term" value="F:structural constituent of ribosome"/>
    <property type="evidence" value="ECO:0007669"/>
    <property type="project" value="InterPro"/>
</dbReference>
<gene>
    <name evidence="4" type="ORF">BWQ96_04485</name>
</gene>
<dbReference type="InterPro" id="IPR057268">
    <property type="entry name" value="Ribosomal_L18"/>
</dbReference>
<keyword evidence="3" id="KW-0687">Ribonucleoprotein</keyword>
<keyword evidence="2 4" id="KW-0689">Ribosomal protein</keyword>
<comment type="similarity">
    <text evidence="1">Belongs to the universal ribosomal protein uL18 family.</text>
</comment>
<dbReference type="GO" id="GO:0005840">
    <property type="term" value="C:ribosome"/>
    <property type="evidence" value="ECO:0007669"/>
    <property type="project" value="UniProtKB-KW"/>
</dbReference>
<evidence type="ECO:0000313" key="4">
    <source>
        <dbReference type="EMBL" id="PXF45717.1"/>
    </source>
</evidence>
<name>A0A2V3IVI1_9FLOR</name>
<dbReference type="GO" id="GO:0006412">
    <property type="term" value="P:translation"/>
    <property type="evidence" value="ECO:0007669"/>
    <property type="project" value="InterPro"/>
</dbReference>
<dbReference type="SUPFAM" id="SSF53137">
    <property type="entry name" value="Translational machinery components"/>
    <property type="match status" value="1"/>
</dbReference>
<dbReference type="PANTHER" id="PTHR12899">
    <property type="entry name" value="39S RIBOSOMAL PROTEIN L18, MITOCHONDRIAL"/>
    <property type="match status" value="1"/>
</dbReference>
<comment type="caution">
    <text evidence="4">The sequence shown here is derived from an EMBL/GenBank/DDBJ whole genome shotgun (WGS) entry which is preliminary data.</text>
</comment>
<protein>
    <submittedName>
        <fullName evidence="4">50S ribosomal protein L18</fullName>
    </submittedName>
</protein>
<dbReference type="PANTHER" id="PTHR12899:SF3">
    <property type="entry name" value="LARGE RIBOSOMAL SUBUNIT PROTEIN UL18M"/>
    <property type="match status" value="1"/>
</dbReference>
<dbReference type="Pfam" id="PF00861">
    <property type="entry name" value="Ribosomal_L18p"/>
    <property type="match status" value="1"/>
</dbReference>
<dbReference type="AlphaFoldDB" id="A0A2V3IVI1"/>
<sequence length="132" mass="14209">MARIRVRRPSEKTLLLLLNLTNRHVHAQLVDPKKGVVALAAHTTEPSIRAKIAPNAPPGSYVTASVAAAATIGSIFADRARFAGVSQVYWQSPGRYHGKIKAFVDAVRHGGVRTLSPPSKEMPLVEPLVKDA</sequence>
<dbReference type="GO" id="GO:1990904">
    <property type="term" value="C:ribonucleoprotein complex"/>
    <property type="evidence" value="ECO:0007669"/>
    <property type="project" value="UniProtKB-KW"/>
</dbReference>
<proteinExistence type="inferred from homology"/>
<dbReference type="Proteomes" id="UP000247409">
    <property type="component" value="Unassembled WGS sequence"/>
</dbReference>
<keyword evidence="5" id="KW-1185">Reference proteome</keyword>
<accession>A0A2V3IVI1</accession>